<dbReference type="SMART" id="SM00248">
    <property type="entry name" value="ANK"/>
    <property type="match status" value="3"/>
</dbReference>
<keyword evidence="2 3" id="KW-0040">ANK repeat</keyword>
<feature type="repeat" description="ANK" evidence="3">
    <location>
        <begin position="91"/>
        <end position="123"/>
    </location>
</feature>
<gene>
    <name evidence="5" type="ORF">NQ317_013928</name>
</gene>
<keyword evidence="6" id="KW-1185">Reference proteome</keyword>
<dbReference type="PROSITE" id="PS50297">
    <property type="entry name" value="ANK_REP_REGION"/>
    <property type="match status" value="2"/>
</dbReference>
<dbReference type="PANTHER" id="PTHR24198">
    <property type="entry name" value="ANKYRIN REPEAT AND PROTEIN KINASE DOMAIN-CONTAINING PROTEIN"/>
    <property type="match status" value="1"/>
</dbReference>
<dbReference type="Gene3D" id="1.25.40.20">
    <property type="entry name" value="Ankyrin repeat-containing domain"/>
    <property type="match status" value="1"/>
</dbReference>
<reference evidence="5" key="1">
    <citation type="journal article" date="2023" name="Insect Mol. Biol.">
        <title>Genome sequencing provides insights into the evolution of gene families encoding plant cell wall-degrading enzymes in longhorned beetles.</title>
        <authorList>
            <person name="Shin N.R."/>
            <person name="Okamura Y."/>
            <person name="Kirsch R."/>
            <person name="Pauchet Y."/>
        </authorList>
    </citation>
    <scope>NUCLEOTIDE SEQUENCE</scope>
    <source>
        <strain evidence="5">MMC_N1</strain>
    </source>
</reference>
<proteinExistence type="predicted"/>
<evidence type="ECO:0000256" key="4">
    <source>
        <dbReference type="SAM" id="Phobius"/>
    </source>
</evidence>
<sequence length="223" mass="25637">MMYYIAKLHNYLLSQITEFCVSYQTLQLTMWLTLAIAIYLVSIIFLRMLATNNFKDDPLIKISKAIEENSFIKCVRLIEKYPQYINKYTDDGYTPFLIACANGHTQLVKFMIRKGANVTLKSRQNESPFYLATFFYIKHPHVKNATCIRELYYAGCDINEPNDKGFTPIQMAAMFGHTGLAKWLLLKNASTNVLPDPYQIAYSQGHQDTAKLILKSTIGFSLR</sequence>
<keyword evidence="4" id="KW-1133">Transmembrane helix</keyword>
<evidence type="ECO:0000256" key="1">
    <source>
        <dbReference type="ARBA" id="ARBA00022737"/>
    </source>
</evidence>
<keyword evidence="4" id="KW-0812">Transmembrane</keyword>
<feature type="transmembrane region" description="Helical" evidence="4">
    <location>
        <begin position="28"/>
        <end position="46"/>
    </location>
</feature>
<evidence type="ECO:0000256" key="2">
    <source>
        <dbReference type="ARBA" id="ARBA00023043"/>
    </source>
</evidence>
<accession>A0ABQ9K628</accession>
<comment type="caution">
    <text evidence="5">The sequence shown here is derived from an EMBL/GenBank/DDBJ whole genome shotgun (WGS) entry which is preliminary data.</text>
</comment>
<name>A0ABQ9K628_9CUCU</name>
<organism evidence="5 6">
    <name type="scientific">Molorchus minor</name>
    <dbReference type="NCBI Taxonomy" id="1323400"/>
    <lineage>
        <taxon>Eukaryota</taxon>
        <taxon>Metazoa</taxon>
        <taxon>Ecdysozoa</taxon>
        <taxon>Arthropoda</taxon>
        <taxon>Hexapoda</taxon>
        <taxon>Insecta</taxon>
        <taxon>Pterygota</taxon>
        <taxon>Neoptera</taxon>
        <taxon>Endopterygota</taxon>
        <taxon>Coleoptera</taxon>
        <taxon>Polyphaga</taxon>
        <taxon>Cucujiformia</taxon>
        <taxon>Chrysomeloidea</taxon>
        <taxon>Cerambycidae</taxon>
        <taxon>Lamiinae</taxon>
        <taxon>Monochamini</taxon>
        <taxon>Molorchus</taxon>
    </lineage>
</organism>
<dbReference type="Pfam" id="PF12796">
    <property type="entry name" value="Ank_2"/>
    <property type="match status" value="2"/>
</dbReference>
<dbReference type="PANTHER" id="PTHR24198:SF165">
    <property type="entry name" value="ANKYRIN REPEAT-CONTAINING PROTEIN-RELATED"/>
    <property type="match status" value="1"/>
</dbReference>
<feature type="non-terminal residue" evidence="5">
    <location>
        <position position="223"/>
    </location>
</feature>
<evidence type="ECO:0008006" key="7">
    <source>
        <dbReference type="Google" id="ProtNLM"/>
    </source>
</evidence>
<keyword evidence="4" id="KW-0472">Membrane</keyword>
<protein>
    <recommendedName>
        <fullName evidence="7">Ankyrin repeat protein</fullName>
    </recommendedName>
</protein>
<dbReference type="Proteomes" id="UP001162164">
    <property type="component" value="Unassembled WGS sequence"/>
</dbReference>
<evidence type="ECO:0000256" key="3">
    <source>
        <dbReference type="PROSITE-ProRule" id="PRU00023"/>
    </source>
</evidence>
<keyword evidence="1" id="KW-0677">Repeat</keyword>
<dbReference type="EMBL" id="JAPWTJ010000004">
    <property type="protein sequence ID" value="KAJ8986043.1"/>
    <property type="molecule type" value="Genomic_DNA"/>
</dbReference>
<dbReference type="InterPro" id="IPR002110">
    <property type="entry name" value="Ankyrin_rpt"/>
</dbReference>
<evidence type="ECO:0000313" key="5">
    <source>
        <dbReference type="EMBL" id="KAJ8986043.1"/>
    </source>
</evidence>
<dbReference type="InterPro" id="IPR036770">
    <property type="entry name" value="Ankyrin_rpt-contain_sf"/>
</dbReference>
<feature type="repeat" description="ANK" evidence="3">
    <location>
        <begin position="164"/>
        <end position="196"/>
    </location>
</feature>
<evidence type="ECO:0000313" key="6">
    <source>
        <dbReference type="Proteomes" id="UP001162164"/>
    </source>
</evidence>
<dbReference type="PROSITE" id="PS50088">
    <property type="entry name" value="ANK_REPEAT"/>
    <property type="match status" value="2"/>
</dbReference>
<dbReference type="SUPFAM" id="SSF48403">
    <property type="entry name" value="Ankyrin repeat"/>
    <property type="match status" value="1"/>
</dbReference>